<dbReference type="STRING" id="1442371.A0A0D2K7P6"/>
<feature type="region of interest" description="Disordered" evidence="1">
    <location>
        <begin position="197"/>
        <end position="219"/>
    </location>
</feature>
<dbReference type="OrthoDB" id="4148592at2759"/>
<evidence type="ECO:0000313" key="2">
    <source>
        <dbReference type="EMBL" id="KIX92353.1"/>
    </source>
</evidence>
<proteinExistence type="predicted"/>
<feature type="compositionally biased region" description="Polar residues" evidence="1">
    <location>
        <begin position="629"/>
        <end position="654"/>
    </location>
</feature>
<protein>
    <submittedName>
        <fullName evidence="2">Uncharacterized protein</fullName>
    </submittedName>
</protein>
<feature type="compositionally biased region" description="Polar residues" evidence="1">
    <location>
        <begin position="553"/>
        <end position="579"/>
    </location>
</feature>
<accession>A0A0D2K7P6</accession>
<feature type="compositionally biased region" description="Polar residues" evidence="1">
    <location>
        <begin position="710"/>
        <end position="752"/>
    </location>
</feature>
<dbReference type="Proteomes" id="UP000053411">
    <property type="component" value="Unassembled WGS sequence"/>
</dbReference>
<feature type="region of interest" description="Disordered" evidence="1">
    <location>
        <begin position="458"/>
        <end position="478"/>
    </location>
</feature>
<feature type="region of interest" description="Disordered" evidence="1">
    <location>
        <begin position="677"/>
        <end position="764"/>
    </location>
</feature>
<feature type="compositionally biased region" description="Polar residues" evidence="1">
    <location>
        <begin position="266"/>
        <end position="280"/>
    </location>
</feature>
<feature type="region of interest" description="Disordered" evidence="1">
    <location>
        <begin position="553"/>
        <end position="656"/>
    </location>
</feature>
<dbReference type="AlphaFoldDB" id="A0A0D2K7P6"/>
<feature type="region of interest" description="Disordered" evidence="1">
    <location>
        <begin position="1"/>
        <end position="33"/>
    </location>
</feature>
<dbReference type="RefSeq" id="XP_016626476.1">
    <property type="nucleotide sequence ID" value="XM_016782448.1"/>
</dbReference>
<feature type="compositionally biased region" description="Polar residues" evidence="1">
    <location>
        <begin position="609"/>
        <end position="621"/>
    </location>
</feature>
<evidence type="ECO:0000256" key="1">
    <source>
        <dbReference type="SAM" id="MobiDB-lite"/>
    </source>
</evidence>
<dbReference type="VEuPathDB" id="FungiDB:Z520_11961"/>
<gene>
    <name evidence="2" type="ORF">Z520_11961</name>
</gene>
<feature type="compositionally biased region" description="Basic residues" evidence="1">
    <location>
        <begin position="245"/>
        <end position="255"/>
    </location>
</feature>
<name>A0A0D2K7P6_9EURO</name>
<organism evidence="2 3">
    <name type="scientific">Fonsecaea multimorphosa CBS 102226</name>
    <dbReference type="NCBI Taxonomy" id="1442371"/>
    <lineage>
        <taxon>Eukaryota</taxon>
        <taxon>Fungi</taxon>
        <taxon>Dikarya</taxon>
        <taxon>Ascomycota</taxon>
        <taxon>Pezizomycotina</taxon>
        <taxon>Eurotiomycetes</taxon>
        <taxon>Chaetothyriomycetidae</taxon>
        <taxon>Chaetothyriales</taxon>
        <taxon>Herpotrichiellaceae</taxon>
        <taxon>Fonsecaea</taxon>
    </lineage>
</organism>
<feature type="compositionally biased region" description="Low complexity" evidence="1">
    <location>
        <begin position="197"/>
        <end position="218"/>
    </location>
</feature>
<dbReference type="EMBL" id="KN848106">
    <property type="protein sequence ID" value="KIX92353.1"/>
    <property type="molecule type" value="Genomic_DNA"/>
</dbReference>
<feature type="region of interest" description="Disordered" evidence="1">
    <location>
        <begin position="231"/>
        <end position="302"/>
    </location>
</feature>
<evidence type="ECO:0000313" key="3">
    <source>
        <dbReference type="Proteomes" id="UP000053411"/>
    </source>
</evidence>
<dbReference type="GeneID" id="27717707"/>
<sequence length="972" mass="103332">MALSKMKQKQLDSLNEFNFDPPPATSSNTSLRPNLYTYQTSLAAPGSAGYASNNPSPYLPADMVDPFVSGDLSQLYQPASELDTEGVNSVTNGAVGNDFGSAVPDTNPGNAFENLSDEQFARMLQASIERGPSPTQGTDQDWSDMTTVNSVNESTANVETSQACAPGAAATDIANTPAKNVSAAPSTSPAAVIASTPTRNVSAGPSASPATPGSASRSLLEKMSNSPIEIPRTSQFAGYHPASPARKKKSPSAKKRTGDPGPASAKTFSPSPPVGQNTPGKQKLGSPFKMPGLPASSPARQVPSDYVPMDCLYPPRPAAKRSLSMDNTSPGMTALPGYTSALNSQMQDMRYQRNRTVSSNHKSPPNAPGFANGMFSNGGSGSFFGADLPSGEPSPAKRARKDAFGAQAVLANAAWEEQMRHQTYFQQASQAAESVGMSLAHHFSDHVVQDFKWLERDRTDPEPPPSTMARNTGYEFPIPLPTGTMGSIEEEEEDDDVVIVGQKRKAGNISEGGNETNNIQDPCALAGLDIGQNGLQYLGMFVPYNQAQYLSQGPQTQLQSPQKAQQTCGKFQGQYQPELQSPRKVQRTGGQFEGQHRPQLPSPRKVQQARGQTQGRDQPQHQMHGRAQAQGQFHSPQGSSNSRASNWQQMQQPLQGRREIPHCPVNEQAQGLGSSLSVAGAKAPGTPTPTSRHHSTLSRAGAGQKAVSGSPYSGTPRRNVQTPNGQSLQTPIGRSFQTPNNKPMQNRNQSFSQTPNQTPPNETPAVLRQLHLPTPEQPISSGSCPNTMTETLEETNRRTANQLQSLGAEVVDYDPNMNWDDNTADGSFGALFGDIGLLTPGAGEGTFSQMMGLDMLMPATIDKYMPQGGKEDVAGAGLGIWSTAVSTSNHTTQTDGFDTSYLAANNHNNYTATDALVPENAASSVVAMASDASFETGAAMSTTAASANQDFLCDWTNGFAEDKSFDPIDFGF</sequence>
<keyword evidence="3" id="KW-1185">Reference proteome</keyword>
<reference evidence="2 3" key="1">
    <citation type="submission" date="2015-01" db="EMBL/GenBank/DDBJ databases">
        <title>The Genome Sequence of Fonsecaea multimorphosa CBS 102226.</title>
        <authorList>
            <consortium name="The Broad Institute Genomics Platform"/>
            <person name="Cuomo C."/>
            <person name="de Hoog S."/>
            <person name="Gorbushina A."/>
            <person name="Stielow B."/>
            <person name="Teixiera M."/>
            <person name="Abouelleil A."/>
            <person name="Chapman S.B."/>
            <person name="Priest M."/>
            <person name="Young S.K."/>
            <person name="Wortman J."/>
            <person name="Nusbaum C."/>
            <person name="Birren B."/>
        </authorList>
    </citation>
    <scope>NUCLEOTIDE SEQUENCE [LARGE SCALE GENOMIC DNA]</scope>
    <source>
        <strain evidence="2 3">CBS 102226</strain>
    </source>
</reference>